<dbReference type="AlphaFoldDB" id="A0AAV6MNX5"/>
<dbReference type="PANTHER" id="PTHR10891">
    <property type="entry name" value="EF-HAND CALCIUM-BINDING DOMAIN CONTAINING PROTEIN"/>
    <property type="match status" value="1"/>
</dbReference>
<evidence type="ECO:0000259" key="3">
    <source>
        <dbReference type="PROSITE" id="PS50222"/>
    </source>
</evidence>
<keyword evidence="2" id="KW-0677">Repeat</keyword>
<feature type="domain" description="EF-hand" evidence="3">
    <location>
        <begin position="211"/>
        <end position="245"/>
    </location>
</feature>
<dbReference type="PROSITE" id="PS00018">
    <property type="entry name" value="EF_HAND_1"/>
    <property type="match status" value="2"/>
</dbReference>
<comment type="caution">
    <text evidence="4">The sequence shown here is derived from an EMBL/GenBank/DDBJ whole genome shotgun (WGS) entry which is preliminary data.</text>
</comment>
<keyword evidence="5" id="KW-1185">Reference proteome</keyword>
<dbReference type="SMART" id="SM00054">
    <property type="entry name" value="EFh"/>
    <property type="match status" value="2"/>
</dbReference>
<dbReference type="PROSITE" id="PS50222">
    <property type="entry name" value="EF_HAND_2"/>
    <property type="match status" value="2"/>
</dbReference>
<dbReference type="EMBL" id="JAGKQH010000013">
    <property type="protein sequence ID" value="KAG6584466.1"/>
    <property type="molecule type" value="Genomic_DNA"/>
</dbReference>
<dbReference type="InterPro" id="IPR039647">
    <property type="entry name" value="EF_hand_pair_protein_CML-like"/>
</dbReference>
<proteinExistence type="predicted"/>
<dbReference type="GO" id="GO:0005509">
    <property type="term" value="F:calcium ion binding"/>
    <property type="evidence" value="ECO:0007669"/>
    <property type="project" value="InterPro"/>
</dbReference>
<feature type="domain" description="EF-hand" evidence="3">
    <location>
        <begin position="173"/>
        <end position="208"/>
    </location>
</feature>
<evidence type="ECO:0000313" key="4">
    <source>
        <dbReference type="EMBL" id="KAG6584466.1"/>
    </source>
</evidence>
<organism evidence="4 5">
    <name type="scientific">Cucurbita argyrosperma subsp. sororia</name>
    <dbReference type="NCBI Taxonomy" id="37648"/>
    <lineage>
        <taxon>Eukaryota</taxon>
        <taxon>Viridiplantae</taxon>
        <taxon>Streptophyta</taxon>
        <taxon>Embryophyta</taxon>
        <taxon>Tracheophyta</taxon>
        <taxon>Spermatophyta</taxon>
        <taxon>Magnoliopsida</taxon>
        <taxon>eudicotyledons</taxon>
        <taxon>Gunneridae</taxon>
        <taxon>Pentapetalae</taxon>
        <taxon>rosids</taxon>
        <taxon>fabids</taxon>
        <taxon>Cucurbitales</taxon>
        <taxon>Cucurbitaceae</taxon>
        <taxon>Cucurbiteae</taxon>
        <taxon>Cucurbita</taxon>
    </lineage>
</organism>
<protein>
    <submittedName>
        <fullName evidence="4">Calcium-binding protein CML46</fullName>
    </submittedName>
</protein>
<keyword evidence="1" id="KW-0479">Metal-binding</keyword>
<dbReference type="Pfam" id="PF13499">
    <property type="entry name" value="EF-hand_7"/>
    <property type="match status" value="1"/>
</dbReference>
<name>A0AAV6MNX5_9ROSI</name>
<reference evidence="4 5" key="1">
    <citation type="journal article" date="2021" name="Hortic Res">
        <title>The domestication of Cucurbita argyrosperma as revealed by the genome of its wild relative.</title>
        <authorList>
            <person name="Barrera-Redondo J."/>
            <person name="Sanchez-de la Vega G."/>
            <person name="Aguirre-Liguori J.A."/>
            <person name="Castellanos-Morales G."/>
            <person name="Gutierrez-Guerrero Y.T."/>
            <person name="Aguirre-Dugua X."/>
            <person name="Aguirre-Planter E."/>
            <person name="Tenaillon M.I."/>
            <person name="Lira-Saade R."/>
            <person name="Eguiarte L.E."/>
        </authorList>
    </citation>
    <scope>NUCLEOTIDE SEQUENCE [LARGE SCALE GENOMIC DNA]</scope>
    <source>
        <strain evidence="4">JBR-2021</strain>
    </source>
</reference>
<feature type="non-terminal residue" evidence="4">
    <location>
        <position position="1"/>
    </location>
</feature>
<gene>
    <name evidence="4" type="primary">CML46</name>
    <name evidence="4" type="ORF">SDJN03_20398</name>
</gene>
<sequence length="245" mass="27919">MGTAESIFQKVKKWRKEWKGNYKQQKVDKETQNEVIASTLPSPDLNVLISWKFSPSILKHASQLLEKFNQGPLYVFMLCAAFHFYLWNSWVAHRNIIKRFEAADGATCTPSARRNAHVGHCYTGIVGMPVNDAHEVKLTIEDVKTMMEALHNNMETNNLELKAEIEGVFEEELSVGEVKEAFDLFDENGDGFIDAEDLKKVLDAMGFTVASEFDECRRMISGYDKNGDGRLDFEEFAKLVEQSFC</sequence>
<dbReference type="Proteomes" id="UP000685013">
    <property type="component" value="Chromosome 13"/>
</dbReference>
<accession>A0AAV6MNX5</accession>
<evidence type="ECO:0000256" key="1">
    <source>
        <dbReference type="ARBA" id="ARBA00022723"/>
    </source>
</evidence>
<evidence type="ECO:0000256" key="2">
    <source>
        <dbReference type="ARBA" id="ARBA00022737"/>
    </source>
</evidence>
<dbReference type="InterPro" id="IPR018247">
    <property type="entry name" value="EF_Hand_1_Ca_BS"/>
</dbReference>
<dbReference type="InterPro" id="IPR002048">
    <property type="entry name" value="EF_hand_dom"/>
</dbReference>
<dbReference type="CDD" id="cd00051">
    <property type="entry name" value="EFh"/>
    <property type="match status" value="1"/>
</dbReference>
<evidence type="ECO:0000313" key="5">
    <source>
        <dbReference type="Proteomes" id="UP000685013"/>
    </source>
</evidence>